<keyword evidence="2" id="KW-1185">Reference proteome</keyword>
<organism evidence="1 2">
    <name type="scientific">Actinorhabdospora filicis</name>
    <dbReference type="NCBI Taxonomy" id="1785913"/>
    <lineage>
        <taxon>Bacteria</taxon>
        <taxon>Bacillati</taxon>
        <taxon>Actinomycetota</taxon>
        <taxon>Actinomycetes</taxon>
        <taxon>Micromonosporales</taxon>
        <taxon>Micromonosporaceae</taxon>
        <taxon>Actinorhabdospora</taxon>
    </lineage>
</organism>
<evidence type="ECO:0000313" key="1">
    <source>
        <dbReference type="EMBL" id="GLZ80751.1"/>
    </source>
</evidence>
<dbReference type="RefSeq" id="WP_285665993.1">
    <property type="nucleotide sequence ID" value="NZ_BSTX01000004.1"/>
</dbReference>
<sequence length="224" mass="23948">MNDSMFVNDFELLAAAMGNGTAEKAVPAWVAGTLAGVAGHRLEFRAVRHPLGFACLPVLRAGEIGVCVHLWAAGRPEADPSTSQMHAHSWELTSYVLYGVVRNELIEVFEDAPTHRVFEIRSGPGGDEIAPTARLVRPVRAEASTHGRGEVYRLPTGRFHTTSLPGTGDAATVVLGRGLPGARDLSLGPVDMSAHHVTRSLFGRADTVDAANATLRTLRERGII</sequence>
<reference evidence="1" key="1">
    <citation type="submission" date="2023-03" db="EMBL/GenBank/DDBJ databases">
        <title>Actinorhabdospora filicis NBRC 111898.</title>
        <authorList>
            <person name="Ichikawa N."/>
            <person name="Sato H."/>
            <person name="Tonouchi N."/>
        </authorList>
    </citation>
    <scope>NUCLEOTIDE SEQUENCE</scope>
    <source>
        <strain evidence="1">NBRC 111898</strain>
    </source>
</reference>
<dbReference type="AlphaFoldDB" id="A0A9W6WCM7"/>
<dbReference type="SUPFAM" id="SSF51182">
    <property type="entry name" value="RmlC-like cupins"/>
    <property type="match status" value="1"/>
</dbReference>
<comment type="caution">
    <text evidence="1">The sequence shown here is derived from an EMBL/GenBank/DDBJ whole genome shotgun (WGS) entry which is preliminary data.</text>
</comment>
<protein>
    <submittedName>
        <fullName evidence="1">Uncharacterized protein</fullName>
    </submittedName>
</protein>
<evidence type="ECO:0000313" key="2">
    <source>
        <dbReference type="Proteomes" id="UP001165079"/>
    </source>
</evidence>
<dbReference type="EMBL" id="BSTX01000004">
    <property type="protein sequence ID" value="GLZ80751.1"/>
    <property type="molecule type" value="Genomic_DNA"/>
</dbReference>
<name>A0A9W6WCM7_9ACTN</name>
<accession>A0A9W6WCM7</accession>
<dbReference type="Proteomes" id="UP001165079">
    <property type="component" value="Unassembled WGS sequence"/>
</dbReference>
<gene>
    <name evidence="1" type="ORF">Afil01_55580</name>
</gene>
<dbReference type="InterPro" id="IPR011051">
    <property type="entry name" value="RmlC_Cupin_sf"/>
</dbReference>
<proteinExistence type="predicted"/>